<dbReference type="AlphaFoldDB" id="A0A9W8JMN8"/>
<evidence type="ECO:0000256" key="4">
    <source>
        <dbReference type="ARBA" id="ARBA00022617"/>
    </source>
</evidence>
<dbReference type="InterPro" id="IPR036396">
    <property type="entry name" value="Cyt_P450_sf"/>
</dbReference>
<dbReference type="InterPro" id="IPR050364">
    <property type="entry name" value="Cytochrome_P450_fung"/>
</dbReference>
<dbReference type="SUPFAM" id="SSF48264">
    <property type="entry name" value="Cytochrome P450"/>
    <property type="match status" value="1"/>
</dbReference>
<dbReference type="Pfam" id="PF00067">
    <property type="entry name" value="p450"/>
    <property type="match status" value="1"/>
</dbReference>
<dbReference type="PRINTS" id="PR00463">
    <property type="entry name" value="EP450I"/>
</dbReference>
<evidence type="ECO:0000313" key="9">
    <source>
        <dbReference type="EMBL" id="KAJ3483992.1"/>
    </source>
</evidence>
<evidence type="ECO:0000256" key="1">
    <source>
        <dbReference type="ARBA" id="ARBA00001971"/>
    </source>
</evidence>
<comment type="pathway">
    <text evidence="2">Secondary metabolite biosynthesis.</text>
</comment>
<evidence type="ECO:0000256" key="8">
    <source>
        <dbReference type="ARBA" id="ARBA00023033"/>
    </source>
</evidence>
<evidence type="ECO:0000256" key="2">
    <source>
        <dbReference type="ARBA" id="ARBA00005179"/>
    </source>
</evidence>
<proteinExistence type="inferred from homology"/>
<evidence type="ECO:0000256" key="6">
    <source>
        <dbReference type="ARBA" id="ARBA00023002"/>
    </source>
</evidence>
<evidence type="ECO:0000313" key="10">
    <source>
        <dbReference type="Proteomes" id="UP001148786"/>
    </source>
</evidence>
<keyword evidence="5" id="KW-0479">Metal-binding</keyword>
<dbReference type="PANTHER" id="PTHR46300:SF7">
    <property type="entry name" value="P450, PUTATIVE (EUROFUNG)-RELATED"/>
    <property type="match status" value="1"/>
</dbReference>
<dbReference type="OrthoDB" id="2789670at2759"/>
<evidence type="ECO:0000256" key="7">
    <source>
        <dbReference type="ARBA" id="ARBA00023004"/>
    </source>
</evidence>
<dbReference type="GO" id="GO:0005506">
    <property type="term" value="F:iron ion binding"/>
    <property type="evidence" value="ECO:0007669"/>
    <property type="project" value="InterPro"/>
</dbReference>
<organism evidence="9 10">
    <name type="scientific">Agrocybe chaxingu</name>
    <dbReference type="NCBI Taxonomy" id="84603"/>
    <lineage>
        <taxon>Eukaryota</taxon>
        <taxon>Fungi</taxon>
        <taxon>Dikarya</taxon>
        <taxon>Basidiomycota</taxon>
        <taxon>Agaricomycotina</taxon>
        <taxon>Agaricomycetes</taxon>
        <taxon>Agaricomycetidae</taxon>
        <taxon>Agaricales</taxon>
        <taxon>Agaricineae</taxon>
        <taxon>Strophariaceae</taxon>
        <taxon>Agrocybe</taxon>
    </lineage>
</organism>
<dbReference type="Proteomes" id="UP001148786">
    <property type="component" value="Unassembled WGS sequence"/>
</dbReference>
<evidence type="ECO:0000256" key="3">
    <source>
        <dbReference type="ARBA" id="ARBA00010617"/>
    </source>
</evidence>
<keyword evidence="4" id="KW-0349">Heme</keyword>
<keyword evidence="7" id="KW-0408">Iron</keyword>
<dbReference type="GO" id="GO:0020037">
    <property type="term" value="F:heme binding"/>
    <property type="evidence" value="ECO:0007669"/>
    <property type="project" value="InterPro"/>
</dbReference>
<protein>
    <recommendedName>
        <fullName evidence="11">Cytochrome P450 monooxygenase</fullName>
    </recommendedName>
</protein>
<gene>
    <name evidence="9" type="ORF">NLJ89_g12018</name>
</gene>
<dbReference type="InterPro" id="IPR001128">
    <property type="entry name" value="Cyt_P450"/>
</dbReference>
<dbReference type="GO" id="GO:0004497">
    <property type="term" value="F:monooxygenase activity"/>
    <property type="evidence" value="ECO:0007669"/>
    <property type="project" value="UniProtKB-KW"/>
</dbReference>
<dbReference type="Gene3D" id="1.10.630.10">
    <property type="entry name" value="Cytochrome P450"/>
    <property type="match status" value="1"/>
</dbReference>
<name>A0A9W8JMN8_9AGAR</name>
<keyword evidence="8" id="KW-0503">Monooxygenase</keyword>
<dbReference type="GO" id="GO:0016705">
    <property type="term" value="F:oxidoreductase activity, acting on paired donors, with incorporation or reduction of molecular oxygen"/>
    <property type="evidence" value="ECO:0007669"/>
    <property type="project" value="InterPro"/>
</dbReference>
<evidence type="ECO:0000256" key="5">
    <source>
        <dbReference type="ARBA" id="ARBA00022723"/>
    </source>
</evidence>
<dbReference type="PANTHER" id="PTHR46300">
    <property type="entry name" value="P450, PUTATIVE (EUROFUNG)-RELATED-RELATED"/>
    <property type="match status" value="1"/>
</dbReference>
<comment type="cofactor">
    <cofactor evidence="1">
        <name>heme</name>
        <dbReference type="ChEBI" id="CHEBI:30413"/>
    </cofactor>
</comment>
<reference evidence="9" key="1">
    <citation type="submission" date="2022-07" db="EMBL/GenBank/DDBJ databases">
        <title>Genome Sequence of Agrocybe chaxingu.</title>
        <authorList>
            <person name="Buettner E."/>
        </authorList>
    </citation>
    <scope>NUCLEOTIDE SEQUENCE</scope>
    <source>
        <strain evidence="9">MP-N11</strain>
    </source>
</reference>
<keyword evidence="6" id="KW-0560">Oxidoreductase</keyword>
<comment type="caution">
    <text evidence="9">The sequence shown here is derived from an EMBL/GenBank/DDBJ whole genome shotgun (WGS) entry which is preliminary data.</text>
</comment>
<evidence type="ECO:0008006" key="11">
    <source>
        <dbReference type="Google" id="ProtNLM"/>
    </source>
</evidence>
<accession>A0A9W8JMN8</accession>
<sequence length="211" mass="23898">MALLLTLDKGHIPTWVPGAISQRQVALSAFLTRKMQQILLEDLKKQMAEGKVSPSFVSNFFERKNTAGASDKEERMTYSIAHTMYGAASDTTISATGTFFYCMAANPTVQKKAQEEINRVTGGSRLPDFSDRDAMPYLEAVYREVMRYHLSVPLTVSHSLLEDDHYKDYCFPKGTLIFANIYRGMMHDEDVYPEPDAFKPERFFNVVGKLS</sequence>
<dbReference type="EMBL" id="JANKHO010003382">
    <property type="protein sequence ID" value="KAJ3483992.1"/>
    <property type="molecule type" value="Genomic_DNA"/>
</dbReference>
<keyword evidence="10" id="KW-1185">Reference proteome</keyword>
<dbReference type="InterPro" id="IPR002401">
    <property type="entry name" value="Cyt_P450_E_grp-I"/>
</dbReference>
<comment type="similarity">
    <text evidence="3">Belongs to the cytochrome P450 family.</text>
</comment>